<dbReference type="InterPro" id="IPR012675">
    <property type="entry name" value="Beta-grasp_dom_sf"/>
</dbReference>
<keyword evidence="3" id="KW-1185">Reference proteome</keyword>
<name>A0A448PE21_9ACTO</name>
<reference evidence="2 3" key="1">
    <citation type="submission" date="2018-12" db="EMBL/GenBank/DDBJ databases">
        <authorList>
            <consortium name="Pathogen Informatics"/>
        </authorList>
    </citation>
    <scope>NUCLEOTIDE SEQUENCE [LARGE SCALE GENOMIC DNA]</scope>
    <source>
        <strain evidence="2 3">NCTC13354</strain>
    </source>
</reference>
<accession>A0A448PE21</accession>
<dbReference type="Pfam" id="PF02597">
    <property type="entry name" value="ThiS"/>
    <property type="match status" value="1"/>
</dbReference>
<dbReference type="EMBL" id="LR134476">
    <property type="protein sequence ID" value="VEI13181.1"/>
    <property type="molecule type" value="Genomic_DNA"/>
</dbReference>
<dbReference type="AlphaFoldDB" id="A0A448PE21"/>
<proteinExistence type="predicted"/>
<organism evidence="2 3">
    <name type="scientific">Trueperella bialowiezensis</name>
    <dbReference type="NCBI Taxonomy" id="312285"/>
    <lineage>
        <taxon>Bacteria</taxon>
        <taxon>Bacillati</taxon>
        <taxon>Actinomycetota</taxon>
        <taxon>Actinomycetes</taxon>
        <taxon>Actinomycetales</taxon>
        <taxon>Actinomycetaceae</taxon>
        <taxon>Trueperella</taxon>
    </lineage>
</organism>
<gene>
    <name evidence="2" type="ORF">NCTC13354_00889</name>
</gene>
<dbReference type="InterPro" id="IPR003749">
    <property type="entry name" value="ThiS/MoaD-like"/>
</dbReference>
<evidence type="ECO:0000313" key="2">
    <source>
        <dbReference type="EMBL" id="VEI13181.1"/>
    </source>
</evidence>
<dbReference type="Proteomes" id="UP000269542">
    <property type="component" value="Chromosome"/>
</dbReference>
<dbReference type="Gene3D" id="3.10.20.30">
    <property type="match status" value="1"/>
</dbReference>
<dbReference type="InterPro" id="IPR016155">
    <property type="entry name" value="Mopterin_synth/thiamin_S_b"/>
</dbReference>
<dbReference type="SUPFAM" id="SSF54285">
    <property type="entry name" value="MoaD/ThiS"/>
    <property type="match status" value="1"/>
</dbReference>
<protein>
    <submittedName>
        <fullName evidence="2">MoaD family protein</fullName>
    </submittedName>
</protein>
<evidence type="ECO:0000313" key="3">
    <source>
        <dbReference type="Proteomes" id="UP000269542"/>
    </source>
</evidence>
<sequence>MIVNVRYFAAAAAYAGVDAERFDLADGASVGDLVAAIKAKHDAGSAPDAVPPASEPGAGNPAGNERLSRVLELSSFLVNGVRAESADVLPADADVDVLPPFAGGSPDEAQ</sequence>
<evidence type="ECO:0000256" key="1">
    <source>
        <dbReference type="SAM" id="MobiDB-lite"/>
    </source>
</evidence>
<dbReference type="RefSeq" id="WP_197718464.1">
    <property type="nucleotide sequence ID" value="NZ_LR134476.1"/>
</dbReference>
<dbReference type="KEGG" id="tbw:NCTC13354_00889"/>
<feature type="region of interest" description="Disordered" evidence="1">
    <location>
        <begin position="43"/>
        <end position="65"/>
    </location>
</feature>